<accession>A0A4R8IRN8</accession>
<proteinExistence type="predicted"/>
<dbReference type="GO" id="GO:0004619">
    <property type="term" value="F:phosphoglycerate mutase activity"/>
    <property type="evidence" value="ECO:0007669"/>
    <property type="project" value="InterPro"/>
</dbReference>
<organism evidence="1 2">
    <name type="scientific">Thiohalophilus thiocyanatoxydans</name>
    <dbReference type="NCBI Taxonomy" id="381308"/>
    <lineage>
        <taxon>Bacteria</taxon>
        <taxon>Pseudomonadati</taxon>
        <taxon>Pseudomonadota</taxon>
        <taxon>Gammaproteobacteria</taxon>
        <taxon>Thiohalomonadales</taxon>
        <taxon>Thiohalophilaceae</taxon>
        <taxon>Thiohalophilus</taxon>
    </lineage>
</organism>
<keyword evidence="2" id="KW-1185">Reference proteome</keyword>
<evidence type="ECO:0000313" key="2">
    <source>
        <dbReference type="Proteomes" id="UP000294914"/>
    </source>
</evidence>
<dbReference type="AlphaFoldDB" id="A0A4R8IRN8"/>
<evidence type="ECO:0000313" key="1">
    <source>
        <dbReference type="EMBL" id="TDY03014.1"/>
    </source>
</evidence>
<dbReference type="OrthoDB" id="5295974at2"/>
<dbReference type="Pfam" id="PF10143">
    <property type="entry name" value="PhosphMutase"/>
    <property type="match status" value="1"/>
</dbReference>
<reference evidence="1 2" key="1">
    <citation type="submission" date="2019-03" db="EMBL/GenBank/DDBJ databases">
        <title>Genomic Encyclopedia of Type Strains, Phase IV (KMG-IV): sequencing the most valuable type-strain genomes for metagenomic binning, comparative biology and taxonomic classification.</title>
        <authorList>
            <person name="Goeker M."/>
        </authorList>
    </citation>
    <scope>NUCLEOTIDE SEQUENCE [LARGE SCALE GENOMIC DNA]</scope>
    <source>
        <strain evidence="1 2">DSM 16326</strain>
    </source>
</reference>
<protein>
    <submittedName>
        <fullName evidence="1">Uncharacterized protein</fullName>
    </submittedName>
</protein>
<dbReference type="RefSeq" id="WP_134082412.1">
    <property type="nucleotide sequence ID" value="NZ_SOQX01000002.1"/>
</dbReference>
<name>A0A4R8IRN8_9GAMM</name>
<dbReference type="EMBL" id="SOQX01000002">
    <property type="protein sequence ID" value="TDY03014.1"/>
    <property type="molecule type" value="Genomic_DNA"/>
</dbReference>
<dbReference type="Proteomes" id="UP000294914">
    <property type="component" value="Unassembled WGS sequence"/>
</dbReference>
<dbReference type="PIRSF" id="PIRSF015283">
    <property type="entry name" value="Regulatory_RpfE"/>
    <property type="match status" value="1"/>
</dbReference>
<gene>
    <name evidence="1" type="ORF">EDC23_1399</name>
</gene>
<comment type="caution">
    <text evidence="1">The sequence shown here is derived from an EMBL/GenBank/DDBJ whole genome shotgun (WGS) entry which is preliminary data.</text>
</comment>
<dbReference type="InterPro" id="IPR004456">
    <property type="entry name" value="Pglycerate_mutase_ApgM"/>
</dbReference>
<dbReference type="InterPro" id="IPR016631">
    <property type="entry name" value="Regulatory_RpfE"/>
</dbReference>
<sequence length="349" mass="39783">MTDDSRLDLTVFVPGLLGPQPILSQLSSADLPDFTSLEKALSRADITPDPIRDAYAGLFQLFGIEPDSTGDYPAAAICQSVQQLQLDNFCLRADPVHLQADMTSAVLRAHQALRLDADEAQQLVESINQHLHQDGLQLVMGQPHHWYLSLSTAPELQTSPLPSLLLQDIDPHLPRGNSAAEWRRLMNEVQMLLYDHPVNQQREAEGRLTVNSLWLWGGGHQPEQSSVHWQQIYTDDWLLDALARFHDVASDDLPESVETLLQDCEGEVLFHIEDCLQPLREQDPFAWVAAVQQFQALWLQPLLAGLQQNRYQRLTLLPADGKRYQLTRHTLRRWWRRRRPLARWVSDGV</sequence>